<evidence type="ECO:0000256" key="1">
    <source>
        <dbReference type="ARBA" id="ARBA00022679"/>
    </source>
</evidence>
<dbReference type="Pfam" id="PF00078">
    <property type="entry name" value="RVT_1"/>
    <property type="match status" value="1"/>
</dbReference>
<dbReference type="PANTHER" id="PTHR37984">
    <property type="entry name" value="PROTEIN CBG26694"/>
    <property type="match status" value="1"/>
</dbReference>
<evidence type="ECO:0000259" key="7">
    <source>
        <dbReference type="PROSITE" id="PS50878"/>
    </source>
</evidence>
<keyword evidence="4" id="KW-0255">Endonuclease</keyword>
<feature type="non-terminal residue" evidence="8">
    <location>
        <position position="334"/>
    </location>
</feature>
<dbReference type="OrthoDB" id="2013610at2759"/>
<proteinExistence type="predicted"/>
<dbReference type="SUPFAM" id="SSF56672">
    <property type="entry name" value="DNA/RNA polymerases"/>
    <property type="match status" value="1"/>
</dbReference>
<dbReference type="PANTHER" id="PTHR37984:SF5">
    <property type="entry name" value="PROTEIN NYNRIN-LIKE"/>
    <property type="match status" value="1"/>
</dbReference>
<dbReference type="CDD" id="cd09274">
    <property type="entry name" value="RNase_HI_RT_Ty3"/>
    <property type="match status" value="1"/>
</dbReference>
<keyword evidence="1" id="KW-0808">Transferase</keyword>
<dbReference type="InterPro" id="IPR000477">
    <property type="entry name" value="RT_dom"/>
</dbReference>
<keyword evidence="3" id="KW-0540">Nuclease</keyword>
<dbReference type="RefSeq" id="XP_011134692.1">
    <property type="nucleotide sequence ID" value="XM_011136390.1"/>
</dbReference>
<organism evidence="8 9">
    <name type="scientific">Gregarina niphandrodes</name>
    <name type="common">Septate eugregarine</name>
    <dbReference type="NCBI Taxonomy" id="110365"/>
    <lineage>
        <taxon>Eukaryota</taxon>
        <taxon>Sar</taxon>
        <taxon>Alveolata</taxon>
        <taxon>Apicomplexa</taxon>
        <taxon>Conoidasida</taxon>
        <taxon>Gregarinasina</taxon>
        <taxon>Eugregarinorida</taxon>
        <taxon>Gregarinidae</taxon>
        <taxon>Gregarina</taxon>
    </lineage>
</organism>
<dbReference type="Gene3D" id="3.10.20.370">
    <property type="match status" value="1"/>
</dbReference>
<dbReference type="InterPro" id="IPR041373">
    <property type="entry name" value="RT_RNaseH"/>
</dbReference>
<dbReference type="EMBL" id="AFNH02001902">
    <property type="protein sequence ID" value="EZG42693.1"/>
    <property type="molecule type" value="Genomic_DNA"/>
</dbReference>
<dbReference type="GO" id="GO:0016787">
    <property type="term" value="F:hydrolase activity"/>
    <property type="evidence" value="ECO:0007669"/>
    <property type="project" value="UniProtKB-KW"/>
</dbReference>
<protein>
    <submittedName>
        <fullName evidence="8">Enzymatic polyprotein</fullName>
    </submittedName>
</protein>
<dbReference type="Proteomes" id="UP000019763">
    <property type="component" value="Unassembled WGS sequence"/>
</dbReference>
<dbReference type="PROSITE" id="PS50878">
    <property type="entry name" value="RT_POL"/>
    <property type="match status" value="1"/>
</dbReference>
<gene>
    <name evidence="8" type="ORF">GNI_236900</name>
</gene>
<dbReference type="GO" id="GO:0004519">
    <property type="term" value="F:endonuclease activity"/>
    <property type="evidence" value="ECO:0007669"/>
    <property type="project" value="UniProtKB-KW"/>
</dbReference>
<feature type="domain" description="Reverse transcriptase" evidence="7">
    <location>
        <begin position="1"/>
        <end position="85"/>
    </location>
</feature>
<evidence type="ECO:0000313" key="8">
    <source>
        <dbReference type="EMBL" id="EZG42693.1"/>
    </source>
</evidence>
<sequence>MEWLGAPFGLLNGTSALARWLYLHVIDLEGVAVYVDDIVIHADDETTLLKYFEAMMKRLHEIGAYINATKCKFGVDEIEFLGFNIKGGRLTPPRESIKAINAIKLPHDTTTIRRFLGMVGYFRNFIKDFANIAGPLYELLQKEVTFKMTDERISAFHLLQKALSECPGLANPHPSWPYVLDTDASTTAIGACLIQLDENNCLHPVRFGSRRLTPAERNWPIYELEGFAVVHFILAFRPYLIGRTFTVRSDHKPLQWLWKIDKPHLARWSMALQQFDFKIVYNPGTAQEQVDIFTRDVDFTTADEYVDRHLGMVNVEKPVEDRAARQLERLVGDE</sequence>
<comment type="caution">
    <text evidence="8">The sequence shown here is derived from an EMBL/GenBank/DDBJ whole genome shotgun (WGS) entry which is preliminary data.</text>
</comment>
<dbReference type="FunFam" id="3.30.70.270:FF:000020">
    <property type="entry name" value="Transposon Tf2-6 polyprotein-like Protein"/>
    <property type="match status" value="1"/>
</dbReference>
<keyword evidence="9" id="KW-1185">Reference proteome</keyword>
<keyword evidence="6" id="KW-0695">RNA-directed DNA polymerase</keyword>
<dbReference type="GeneID" id="22916807"/>
<keyword evidence="5" id="KW-0378">Hydrolase</keyword>
<dbReference type="Gene3D" id="3.10.10.10">
    <property type="entry name" value="HIV Type 1 Reverse Transcriptase, subunit A, domain 1"/>
    <property type="match status" value="1"/>
</dbReference>
<dbReference type="Pfam" id="PF17917">
    <property type="entry name" value="RT_RNaseH"/>
    <property type="match status" value="1"/>
</dbReference>
<dbReference type="AlphaFoldDB" id="A0A023AW79"/>
<evidence type="ECO:0000256" key="3">
    <source>
        <dbReference type="ARBA" id="ARBA00022722"/>
    </source>
</evidence>
<dbReference type="VEuPathDB" id="CryptoDB:GNI_236900"/>
<name>A0A023AW79_GRENI</name>
<dbReference type="InterPro" id="IPR050951">
    <property type="entry name" value="Retrovirus_Pol_polyprotein"/>
</dbReference>
<reference evidence="8" key="1">
    <citation type="submission" date="2013-12" db="EMBL/GenBank/DDBJ databases">
        <authorList>
            <person name="Omoto C.K."/>
            <person name="Sibley D."/>
            <person name="Venepally P."/>
            <person name="Hadjithomas M."/>
            <person name="Karamycheva S."/>
            <person name="Brunk B."/>
            <person name="Roos D."/>
            <person name="Caler E."/>
            <person name="Lorenzi H."/>
        </authorList>
    </citation>
    <scope>NUCLEOTIDE SEQUENCE</scope>
</reference>
<keyword evidence="2" id="KW-0548">Nucleotidyltransferase</keyword>
<dbReference type="eggNOG" id="KOG0017">
    <property type="taxonomic scope" value="Eukaryota"/>
</dbReference>
<dbReference type="InterPro" id="IPR043502">
    <property type="entry name" value="DNA/RNA_pol_sf"/>
</dbReference>
<dbReference type="InterPro" id="IPR043128">
    <property type="entry name" value="Rev_trsase/Diguanyl_cyclase"/>
</dbReference>
<evidence type="ECO:0000256" key="6">
    <source>
        <dbReference type="ARBA" id="ARBA00022918"/>
    </source>
</evidence>
<evidence type="ECO:0000256" key="2">
    <source>
        <dbReference type="ARBA" id="ARBA00022695"/>
    </source>
</evidence>
<evidence type="ECO:0000313" key="9">
    <source>
        <dbReference type="Proteomes" id="UP000019763"/>
    </source>
</evidence>
<evidence type="ECO:0000256" key="4">
    <source>
        <dbReference type="ARBA" id="ARBA00022759"/>
    </source>
</evidence>
<dbReference type="FunFam" id="3.10.20.370:FF:000001">
    <property type="entry name" value="Retrovirus-related Pol polyprotein from transposon 17.6-like protein"/>
    <property type="match status" value="1"/>
</dbReference>
<evidence type="ECO:0000256" key="5">
    <source>
        <dbReference type="ARBA" id="ARBA00022801"/>
    </source>
</evidence>
<dbReference type="GO" id="GO:0003964">
    <property type="term" value="F:RNA-directed DNA polymerase activity"/>
    <property type="evidence" value="ECO:0007669"/>
    <property type="project" value="UniProtKB-KW"/>
</dbReference>
<dbReference type="Gene3D" id="3.30.70.270">
    <property type="match status" value="2"/>
</dbReference>
<accession>A0A023AW79</accession>